<evidence type="ECO:0000259" key="2">
    <source>
        <dbReference type="Pfam" id="PF11716"/>
    </source>
</evidence>
<comment type="caution">
    <text evidence="3">The sequence shown here is derived from an EMBL/GenBank/DDBJ whole genome shotgun (WGS) entry which is preliminary data.</text>
</comment>
<dbReference type="GO" id="GO:0016853">
    <property type="term" value="F:isomerase activity"/>
    <property type="evidence" value="ECO:0007669"/>
    <property type="project" value="UniProtKB-KW"/>
</dbReference>
<dbReference type="PANTHER" id="PTHR40758:SF1">
    <property type="entry name" value="CONSERVED PROTEIN"/>
    <property type="match status" value="1"/>
</dbReference>
<dbReference type="PANTHER" id="PTHR40758">
    <property type="entry name" value="CONSERVED PROTEIN"/>
    <property type="match status" value="1"/>
</dbReference>
<sequence length="262" mass="28297">MGALTVERLAEGLLEQTDGLARTIDGADPETWIPTCPDWALGVLVEHVGQAVHWAAALVERGAAEPGLPAQPGSLELEPHQWPDWLRGGADRLVAAVQGRPQEVWSFLGPQPASFWLRRMLHETAVHHADAAIALDAGYEYAPDLAADGISEALDMMTKAAALGLSARLARLRGSGETLGFRPEEDGLEGWLVTRMPEAIRWTRGRGATDVVVTGRAADLLLLLARRVPADESPVRVQGDRALLDHWLEHTAFEGAKPETVS</sequence>
<dbReference type="Pfam" id="PF07398">
    <property type="entry name" value="MDMPI_C"/>
    <property type="match status" value="1"/>
</dbReference>
<evidence type="ECO:0000313" key="3">
    <source>
        <dbReference type="EMBL" id="MBO2450759.1"/>
    </source>
</evidence>
<evidence type="ECO:0000313" key="4">
    <source>
        <dbReference type="Proteomes" id="UP000669179"/>
    </source>
</evidence>
<proteinExistence type="predicted"/>
<evidence type="ECO:0000259" key="1">
    <source>
        <dbReference type="Pfam" id="PF07398"/>
    </source>
</evidence>
<feature type="domain" description="Mycothiol-dependent maleylpyruvate isomerase metal-binding" evidence="2">
    <location>
        <begin position="14"/>
        <end position="132"/>
    </location>
</feature>
<dbReference type="RefSeq" id="WP_208258642.1">
    <property type="nucleotide sequence ID" value="NZ_JAGEOJ010000011.1"/>
</dbReference>
<accession>A0A939T6F1</accession>
<dbReference type="GO" id="GO:0046872">
    <property type="term" value="F:metal ion binding"/>
    <property type="evidence" value="ECO:0007669"/>
    <property type="project" value="InterPro"/>
</dbReference>
<dbReference type="InterPro" id="IPR024344">
    <property type="entry name" value="MDMPI_metal-binding"/>
</dbReference>
<dbReference type="NCBIfam" id="TIGR03083">
    <property type="entry name" value="maleylpyruvate isomerase family mycothiol-dependent enzyme"/>
    <property type="match status" value="1"/>
</dbReference>
<dbReference type="InterPro" id="IPR010872">
    <property type="entry name" value="MDMPI_C-term_domain"/>
</dbReference>
<dbReference type="AlphaFoldDB" id="A0A939T6F1"/>
<name>A0A939T6F1_9ACTN</name>
<protein>
    <submittedName>
        <fullName evidence="3">Maleylpyruvate isomerase family mycothiol-dependent enzyme</fullName>
    </submittedName>
</protein>
<keyword evidence="3" id="KW-0413">Isomerase</keyword>
<dbReference type="Pfam" id="PF11716">
    <property type="entry name" value="MDMPI_N"/>
    <property type="match status" value="1"/>
</dbReference>
<dbReference type="GO" id="GO:0005886">
    <property type="term" value="C:plasma membrane"/>
    <property type="evidence" value="ECO:0007669"/>
    <property type="project" value="TreeGrafter"/>
</dbReference>
<reference evidence="3" key="1">
    <citation type="submission" date="2021-03" db="EMBL/GenBank/DDBJ databases">
        <authorList>
            <person name="Kanchanasin P."/>
            <person name="Saeng-In P."/>
            <person name="Phongsopitanun W."/>
            <person name="Yuki M."/>
            <person name="Kudo T."/>
            <person name="Ohkuma M."/>
            <person name="Tanasupawat S."/>
        </authorList>
    </citation>
    <scope>NUCLEOTIDE SEQUENCE</scope>
    <source>
        <strain evidence="3">GKU 128</strain>
    </source>
</reference>
<feature type="domain" description="MDMPI C-terminal" evidence="1">
    <location>
        <begin position="144"/>
        <end position="245"/>
    </location>
</feature>
<dbReference type="InterPro" id="IPR034660">
    <property type="entry name" value="DinB/YfiT-like"/>
</dbReference>
<organism evidence="3 4">
    <name type="scientific">Actinomadura barringtoniae</name>
    <dbReference type="NCBI Taxonomy" id="1427535"/>
    <lineage>
        <taxon>Bacteria</taxon>
        <taxon>Bacillati</taxon>
        <taxon>Actinomycetota</taxon>
        <taxon>Actinomycetes</taxon>
        <taxon>Streptosporangiales</taxon>
        <taxon>Thermomonosporaceae</taxon>
        <taxon>Actinomadura</taxon>
    </lineage>
</organism>
<dbReference type="Proteomes" id="UP000669179">
    <property type="component" value="Unassembled WGS sequence"/>
</dbReference>
<keyword evidence="4" id="KW-1185">Reference proteome</keyword>
<dbReference type="EMBL" id="JAGEOJ010000011">
    <property type="protein sequence ID" value="MBO2450759.1"/>
    <property type="molecule type" value="Genomic_DNA"/>
</dbReference>
<dbReference type="InterPro" id="IPR017517">
    <property type="entry name" value="Maleyloyr_isom"/>
</dbReference>
<gene>
    <name evidence="3" type="ORF">J4573_26915</name>
</gene>
<dbReference type="SUPFAM" id="SSF109854">
    <property type="entry name" value="DinB/YfiT-like putative metalloenzymes"/>
    <property type="match status" value="1"/>
</dbReference>